<dbReference type="InterPro" id="IPR036291">
    <property type="entry name" value="NAD(P)-bd_dom_sf"/>
</dbReference>
<dbReference type="SUPFAM" id="SSF51735">
    <property type="entry name" value="NAD(P)-binding Rossmann-fold domains"/>
    <property type="match status" value="1"/>
</dbReference>
<evidence type="ECO:0000256" key="1">
    <source>
        <dbReference type="ARBA" id="ARBA00006484"/>
    </source>
</evidence>
<accession>A0ABU7T982</accession>
<keyword evidence="2" id="KW-0560">Oxidoreductase</keyword>
<comment type="similarity">
    <text evidence="1">Belongs to the short-chain dehydrogenases/reductases (SDR) family.</text>
</comment>
<dbReference type="InterPro" id="IPR020904">
    <property type="entry name" value="Sc_DH/Rdtase_CS"/>
</dbReference>
<dbReference type="SMART" id="SM00822">
    <property type="entry name" value="PKS_KR"/>
    <property type="match status" value="1"/>
</dbReference>
<evidence type="ECO:0000259" key="3">
    <source>
        <dbReference type="SMART" id="SM00822"/>
    </source>
</evidence>
<dbReference type="PANTHER" id="PTHR44196:SF4">
    <property type="entry name" value="SHORT CHAIN DEHYDROGENASE"/>
    <property type="match status" value="1"/>
</dbReference>
<dbReference type="InterPro" id="IPR002347">
    <property type="entry name" value="SDR_fam"/>
</dbReference>
<gene>
    <name evidence="4" type="ORF">MRSR164_10250</name>
</gene>
<name>A0ABU7T982_9HYPH</name>
<dbReference type="EMBL" id="MLBY01000004">
    <property type="protein sequence ID" value="MEE7457145.1"/>
    <property type="molecule type" value="Genomic_DNA"/>
</dbReference>
<dbReference type="PANTHER" id="PTHR44196">
    <property type="entry name" value="DEHYDROGENASE/REDUCTASE SDR FAMILY MEMBER 7B"/>
    <property type="match status" value="1"/>
</dbReference>
<proteinExistence type="inferred from homology"/>
<comment type="caution">
    <text evidence="4">The sequence shown here is derived from an EMBL/GenBank/DDBJ whole genome shotgun (WGS) entry which is preliminary data.</text>
</comment>
<reference evidence="4 5" key="1">
    <citation type="journal article" date="2012" name="Genet. Mol. Biol.">
        <title>Analysis of 16S rRNA and mxaF genes revealing insights into Methylobacterium niche-specific plant association.</title>
        <authorList>
            <person name="Dourado M.N."/>
            <person name="Andreote F.D."/>
            <person name="Dini-Andreote F."/>
            <person name="Conti R."/>
            <person name="Araujo J.M."/>
            <person name="Araujo W.L."/>
        </authorList>
    </citation>
    <scope>NUCLEOTIDE SEQUENCE [LARGE SCALE GENOMIC DNA]</scope>
    <source>
        <strain evidence="4 5">SR1.6/4</strain>
    </source>
</reference>
<dbReference type="Pfam" id="PF00106">
    <property type="entry name" value="adh_short"/>
    <property type="match status" value="1"/>
</dbReference>
<dbReference type="PROSITE" id="PS00061">
    <property type="entry name" value="ADH_SHORT"/>
    <property type="match status" value="1"/>
</dbReference>
<sequence>MADTILDGRVAVVTGASRGIGRAAALALAGAGAHVVAVARTQGGLEELDDAIRSGGGHATLVPLDLTDYDAIDRLGAALNERWGRLDAVIGNAGILGNLMPVSHVTPKTWDQVMAINVTANWRLIRSFDPLLQRSDAGRAVFVSSGAAAKCRAYWGPYSVSKAALEAMVRTYAAENASTGVRAMLLNPGPLRTRMRAAAMPGEDPSTLKTPEDLAPHFVRLVAPAWNETGKLYDFPSDRVLDFQSPQ</sequence>
<evidence type="ECO:0000313" key="4">
    <source>
        <dbReference type="EMBL" id="MEE7457145.1"/>
    </source>
</evidence>
<protein>
    <submittedName>
        <fullName evidence="4">Oxidoreductase</fullName>
    </submittedName>
</protein>
<organism evidence="4 5">
    <name type="scientific">Methylobacterium radiotolerans</name>
    <dbReference type="NCBI Taxonomy" id="31998"/>
    <lineage>
        <taxon>Bacteria</taxon>
        <taxon>Pseudomonadati</taxon>
        <taxon>Pseudomonadota</taxon>
        <taxon>Alphaproteobacteria</taxon>
        <taxon>Hyphomicrobiales</taxon>
        <taxon>Methylobacteriaceae</taxon>
        <taxon>Methylobacterium</taxon>
    </lineage>
</organism>
<evidence type="ECO:0000256" key="2">
    <source>
        <dbReference type="ARBA" id="ARBA00023002"/>
    </source>
</evidence>
<dbReference type="Proteomes" id="UP001349262">
    <property type="component" value="Unassembled WGS sequence"/>
</dbReference>
<dbReference type="Gene3D" id="3.40.50.720">
    <property type="entry name" value="NAD(P)-binding Rossmann-like Domain"/>
    <property type="match status" value="1"/>
</dbReference>
<dbReference type="InterPro" id="IPR057326">
    <property type="entry name" value="KR_dom"/>
</dbReference>
<feature type="domain" description="Ketoreductase" evidence="3">
    <location>
        <begin position="9"/>
        <end position="194"/>
    </location>
</feature>
<dbReference type="PRINTS" id="PR00081">
    <property type="entry name" value="GDHRDH"/>
</dbReference>
<keyword evidence="5" id="KW-1185">Reference proteome</keyword>
<evidence type="ECO:0000313" key="5">
    <source>
        <dbReference type="Proteomes" id="UP001349262"/>
    </source>
</evidence>